<evidence type="ECO:0000313" key="3">
    <source>
        <dbReference type="Proteomes" id="UP000536442"/>
    </source>
</evidence>
<dbReference type="InterPro" id="IPR052754">
    <property type="entry name" value="NTPase_KAP_P-loop"/>
</dbReference>
<dbReference type="PANTHER" id="PTHR22674:SF6">
    <property type="entry name" value="NTPASE KAP FAMILY P-LOOP DOMAIN-CONTAINING PROTEIN 1"/>
    <property type="match status" value="1"/>
</dbReference>
<gene>
    <name evidence="2" type="ORF">HLV39_02385</name>
</gene>
<dbReference type="AlphaFoldDB" id="A0A851HNA8"/>
<protein>
    <submittedName>
        <fullName evidence="2">AAA family ATPase</fullName>
    </submittedName>
</protein>
<organism evidence="2 3">
    <name type="scientific">Marinobacter adhaerens</name>
    <dbReference type="NCBI Taxonomy" id="1033846"/>
    <lineage>
        <taxon>Bacteria</taxon>
        <taxon>Pseudomonadati</taxon>
        <taxon>Pseudomonadota</taxon>
        <taxon>Gammaproteobacteria</taxon>
        <taxon>Pseudomonadales</taxon>
        <taxon>Marinobacteraceae</taxon>
        <taxon>Marinobacter</taxon>
    </lineage>
</organism>
<dbReference type="Gene3D" id="3.40.50.300">
    <property type="entry name" value="P-loop containing nucleotide triphosphate hydrolases"/>
    <property type="match status" value="1"/>
</dbReference>
<dbReference type="Pfam" id="PF07693">
    <property type="entry name" value="KAP_NTPase"/>
    <property type="match status" value="1"/>
</dbReference>
<dbReference type="PANTHER" id="PTHR22674">
    <property type="entry name" value="NTPASE, KAP FAMILY P-LOOP DOMAIN-CONTAINING 1"/>
    <property type="match status" value="1"/>
</dbReference>
<dbReference type="EMBL" id="JABEVQ010000001">
    <property type="protein sequence ID" value="NWN90347.1"/>
    <property type="molecule type" value="Genomic_DNA"/>
</dbReference>
<evidence type="ECO:0000259" key="1">
    <source>
        <dbReference type="Pfam" id="PF07693"/>
    </source>
</evidence>
<sequence>MIVADNETSVDLLYYEAIAHTVVRLVNEKSDEPLTVGVHGDWGAGKSSVLMMVEDAFADRERVLCVRFNGWLFQGYEDAKAVLIETIVEELLRSQSASTRVVNQAKTVLRRVDWMKFARRVGGVAFTAATGVPHPDTLKELYGAASNLVGKSADSITQGDLRSVVEQAGQYLKEAEPETETAPQQMHAFREEFEELLRRADIDRLVVLVDDLDRCLPETAIETLEAIRLFLFVPKAAFPRPSGGCWASNVCEELSRKVDSGAISFAIARVC</sequence>
<accession>A0A851HNA8</accession>
<name>A0A851HNA8_9GAMM</name>
<evidence type="ECO:0000313" key="2">
    <source>
        <dbReference type="EMBL" id="NWN90347.1"/>
    </source>
</evidence>
<feature type="domain" description="KAP NTPase" evidence="1">
    <location>
        <begin position="15"/>
        <end position="238"/>
    </location>
</feature>
<proteinExistence type="predicted"/>
<keyword evidence="3" id="KW-1185">Reference proteome</keyword>
<comment type="caution">
    <text evidence="2">The sequence shown here is derived from an EMBL/GenBank/DDBJ whole genome shotgun (WGS) entry which is preliminary data.</text>
</comment>
<dbReference type="InterPro" id="IPR011646">
    <property type="entry name" value="KAP_P-loop"/>
</dbReference>
<reference evidence="2 3" key="1">
    <citation type="submission" date="2020-03" db="EMBL/GenBank/DDBJ databases">
        <title>Metagenomic, metatranscriptomic, and metabolomic analyses revealed the key microbes and metabolic features during the fermentation of ganjang, Korean traditional soy sauce.</title>
        <authorList>
            <person name="Chun B.H."/>
            <person name="Jeon C.O."/>
        </authorList>
    </citation>
    <scope>NUCLEOTIDE SEQUENCE [LARGE SCALE GENOMIC DNA]</scope>
    <source>
        <strain evidence="2 3">KG14</strain>
    </source>
</reference>
<dbReference type="InterPro" id="IPR027417">
    <property type="entry name" value="P-loop_NTPase"/>
</dbReference>
<dbReference type="SUPFAM" id="SSF52540">
    <property type="entry name" value="P-loop containing nucleoside triphosphate hydrolases"/>
    <property type="match status" value="1"/>
</dbReference>
<dbReference type="Proteomes" id="UP000536442">
    <property type="component" value="Unassembled WGS sequence"/>
</dbReference>